<dbReference type="RefSeq" id="WP_318108424.1">
    <property type="nucleotide sequence ID" value="NZ_CP137573.1"/>
</dbReference>
<keyword evidence="1" id="KW-0472">Membrane</keyword>
<keyword evidence="1" id="KW-0812">Transmembrane</keyword>
<gene>
    <name evidence="2" type="ORF">R2D22_31795</name>
</gene>
<evidence type="ECO:0000313" key="3">
    <source>
        <dbReference type="Proteomes" id="UP001301731"/>
    </source>
</evidence>
<keyword evidence="3" id="KW-1185">Reference proteome</keyword>
<keyword evidence="1" id="KW-1133">Transmembrane helix</keyword>
<dbReference type="EMBL" id="CP137573">
    <property type="protein sequence ID" value="WOX25715.1"/>
    <property type="molecule type" value="Genomic_DNA"/>
</dbReference>
<feature type="transmembrane region" description="Helical" evidence="1">
    <location>
        <begin position="33"/>
        <end position="53"/>
    </location>
</feature>
<sequence>MSGPTKSMGVITVVALVLTTAYTVALGSNGLLWFGWVVLGLVTIGMAAADSVPPTVPRPHRGRPSS</sequence>
<accession>A0ABZ0M2H5</accession>
<dbReference type="Proteomes" id="UP001301731">
    <property type="component" value="Chromosome"/>
</dbReference>
<protein>
    <recommendedName>
        <fullName evidence="4">Integral membrane protein</fullName>
    </recommendedName>
</protein>
<evidence type="ECO:0008006" key="4">
    <source>
        <dbReference type="Google" id="ProtNLM"/>
    </source>
</evidence>
<reference evidence="2 3" key="1">
    <citation type="submission" date="2023-10" db="EMBL/GenBank/DDBJ databases">
        <title>The genome sequence of Streptomyces sp. HUAS YS2.</title>
        <authorList>
            <person name="Mo P."/>
        </authorList>
    </citation>
    <scope>NUCLEOTIDE SEQUENCE [LARGE SCALE GENOMIC DNA]</scope>
    <source>
        <strain evidence="2 3">HUAS YS2</strain>
    </source>
</reference>
<evidence type="ECO:0000256" key="1">
    <source>
        <dbReference type="SAM" id="Phobius"/>
    </source>
</evidence>
<proteinExistence type="predicted"/>
<organism evidence="2 3">
    <name type="scientific">Streptomyces solicathayae</name>
    <dbReference type="NCBI Taxonomy" id="3081768"/>
    <lineage>
        <taxon>Bacteria</taxon>
        <taxon>Bacillati</taxon>
        <taxon>Actinomycetota</taxon>
        <taxon>Actinomycetes</taxon>
        <taxon>Kitasatosporales</taxon>
        <taxon>Streptomycetaceae</taxon>
        <taxon>Streptomyces</taxon>
    </lineage>
</organism>
<evidence type="ECO:0000313" key="2">
    <source>
        <dbReference type="EMBL" id="WOX25715.1"/>
    </source>
</evidence>
<name>A0ABZ0M2H5_9ACTN</name>